<dbReference type="InterPro" id="IPR058852">
    <property type="entry name" value="HTH_77"/>
</dbReference>
<dbReference type="SMART" id="SM01043">
    <property type="entry name" value="BTAD"/>
    <property type="match status" value="1"/>
</dbReference>
<keyword evidence="6" id="KW-1185">Reference proteome</keyword>
<evidence type="ECO:0000256" key="1">
    <source>
        <dbReference type="ARBA" id="ARBA00005820"/>
    </source>
</evidence>
<dbReference type="SUPFAM" id="SSF48452">
    <property type="entry name" value="TPR-like"/>
    <property type="match status" value="1"/>
</dbReference>
<dbReference type="Gene3D" id="1.10.10.10">
    <property type="entry name" value="Winged helix-like DNA-binding domain superfamily/Winged helix DNA-binding domain"/>
    <property type="match status" value="1"/>
</dbReference>
<dbReference type="InterPro" id="IPR001867">
    <property type="entry name" value="OmpR/PhoB-type_DNA-bd"/>
</dbReference>
<dbReference type="InterPro" id="IPR016032">
    <property type="entry name" value="Sig_transdc_resp-reg_C-effctor"/>
</dbReference>
<dbReference type="InterPro" id="IPR005158">
    <property type="entry name" value="BTAD"/>
</dbReference>
<reference evidence="6" key="1">
    <citation type="journal article" date="2019" name="Int. J. Syst. Evol. Microbiol.">
        <title>The Global Catalogue of Microorganisms (GCM) 10K type strain sequencing project: providing services to taxonomists for standard genome sequencing and annotation.</title>
        <authorList>
            <consortium name="The Broad Institute Genomics Platform"/>
            <consortium name="The Broad Institute Genome Sequencing Center for Infectious Disease"/>
            <person name="Wu L."/>
            <person name="Ma J."/>
        </authorList>
    </citation>
    <scope>NUCLEOTIDE SEQUENCE [LARGE SCALE GENOMIC DNA]</scope>
    <source>
        <strain evidence="6">JCM 17810</strain>
    </source>
</reference>
<evidence type="ECO:0000256" key="2">
    <source>
        <dbReference type="ARBA" id="ARBA00023125"/>
    </source>
</evidence>
<name>A0ABP8LJ90_9MICO</name>
<evidence type="ECO:0000259" key="4">
    <source>
        <dbReference type="PROSITE" id="PS51755"/>
    </source>
</evidence>
<evidence type="ECO:0000313" key="5">
    <source>
        <dbReference type="EMBL" id="GAA4430089.1"/>
    </source>
</evidence>
<comment type="caution">
    <text evidence="5">The sequence shown here is derived from an EMBL/GenBank/DDBJ whole genome shotgun (WGS) entry which is preliminary data.</text>
</comment>
<dbReference type="PROSITE" id="PS51755">
    <property type="entry name" value="OMPR_PHOB"/>
    <property type="match status" value="1"/>
</dbReference>
<dbReference type="InterPro" id="IPR011990">
    <property type="entry name" value="TPR-like_helical_dom_sf"/>
</dbReference>
<dbReference type="SUPFAM" id="SSF52540">
    <property type="entry name" value="P-loop containing nucleoside triphosphate hydrolases"/>
    <property type="match status" value="1"/>
</dbReference>
<feature type="DNA-binding region" description="OmpR/PhoB-type" evidence="3">
    <location>
        <begin position="1"/>
        <end position="85"/>
    </location>
</feature>
<protein>
    <submittedName>
        <fullName evidence="5">BTAD domain-containing putative transcriptional regulator</fullName>
    </submittedName>
</protein>
<proteinExistence type="inferred from homology"/>
<dbReference type="SMART" id="SM00862">
    <property type="entry name" value="Trans_reg_C"/>
    <property type="match status" value="1"/>
</dbReference>
<dbReference type="Pfam" id="PF25872">
    <property type="entry name" value="HTH_77"/>
    <property type="match status" value="1"/>
</dbReference>
<dbReference type="EMBL" id="BAABGN010000013">
    <property type="protein sequence ID" value="GAA4430089.1"/>
    <property type="molecule type" value="Genomic_DNA"/>
</dbReference>
<dbReference type="PANTHER" id="PTHR47691:SF3">
    <property type="entry name" value="HTH-TYPE TRANSCRIPTIONAL REGULATOR RV0890C-RELATED"/>
    <property type="match status" value="1"/>
</dbReference>
<dbReference type="Proteomes" id="UP001500622">
    <property type="component" value="Unassembled WGS sequence"/>
</dbReference>
<dbReference type="Gene3D" id="1.25.40.10">
    <property type="entry name" value="Tetratricopeptide repeat domain"/>
    <property type="match status" value="1"/>
</dbReference>
<gene>
    <name evidence="5" type="ORF">GCM10023169_33070</name>
</gene>
<feature type="domain" description="OmpR/PhoB-type" evidence="4">
    <location>
        <begin position="1"/>
        <end position="85"/>
    </location>
</feature>
<dbReference type="SUPFAM" id="SSF46894">
    <property type="entry name" value="C-terminal effector domain of the bipartite response regulators"/>
    <property type="match status" value="1"/>
</dbReference>
<accession>A0ABP8LJ90</accession>
<comment type="similarity">
    <text evidence="1">Belongs to the AfsR/DnrI/RedD regulatory family.</text>
</comment>
<sequence>MLGPLQVHRDGAEVAVPSTRQRAVLAALLLRHDQVIDVDHLVEAAWEGRLPNAPRAALHTVMSRLRSLLGPGVIESAPNGYRLVLDGAALDSEIFETLCDRAADAPPGEAAGLIDRALRLWRDDVLTEFADRQFVEAEASRLAQRRLVAQEERAALQIQLGDVEAAVAGMTAMVHAHPLRERACALLMRALYLAGRPSEALERFQEHRSLLADELGLDPSPELCDLQLQILDHGIPRSVRPTERHHVPRWLADDTTFVGREHALAELADTMVANRLTTVTGTGGVGKSRLAAEAIGPLSRRLALPVTVVEVGALGRIDLDVAAALGIGHVGDDVTSAVVEYLEVTPMLLVLDGCEHARDAVAAFAAILLRRCSRARLLVTSRRRLGIHAEQVLPLPPLAVGAERPEDSATSDHVSADPATALFVDRARRLRPTLTIGRRQREVVRAICQALDGLPLAIELAATRAATLGVEAVQERLDRCLDLLQDPDTGSLRSALDWSYDLLSDSEQALLCALAVFEGPFDLTAVEHVATQRAAGSVAGELAGLVDASLVVGPGNGHGRYRLLQIVRSFALERLRLDGEADIRRAHAYWVRSLVTAVEAASSGPQDAAAAADLDAHAVDIRTAVTWALENDRADLAGEITGTLTLASTMWQVRPDIAAVVRQVAGDEGVRATASGRLAQAAGAMVAAAKGDVAEGERAARSALALARTVDERFLALGALGVSTLYGGNHSQSRRSFQQILGLEGLPLARLSTAQASLALVAHYGGDRSGAQELTARALSAGEIAGAVAHRGYARYAAAEVVSGEDLAAAVPLLAAATQDADAVGARFVGGLANTARLAALIRLGRRDEAFAVVRPLLDRWLRLAVWPQLWTTLRIFAELLARDRPELAMLLLAAADHAPSAPAVTGADVVRYAELTATLRARIDPAAFGRITELAAMLPRTQVVDRARAASHDRTIAGTAGIVGPAASPSTD</sequence>
<evidence type="ECO:0000313" key="6">
    <source>
        <dbReference type="Proteomes" id="UP001500622"/>
    </source>
</evidence>
<dbReference type="CDD" id="cd15831">
    <property type="entry name" value="BTAD"/>
    <property type="match status" value="1"/>
</dbReference>
<organism evidence="5 6">
    <name type="scientific">Georgenia halophila</name>
    <dbReference type="NCBI Taxonomy" id="620889"/>
    <lineage>
        <taxon>Bacteria</taxon>
        <taxon>Bacillati</taxon>
        <taxon>Actinomycetota</taxon>
        <taxon>Actinomycetes</taxon>
        <taxon>Micrococcales</taxon>
        <taxon>Bogoriellaceae</taxon>
        <taxon>Georgenia</taxon>
    </lineage>
</organism>
<dbReference type="Pfam" id="PF03704">
    <property type="entry name" value="BTAD"/>
    <property type="match status" value="1"/>
</dbReference>
<dbReference type="PANTHER" id="PTHR47691">
    <property type="entry name" value="REGULATOR-RELATED"/>
    <property type="match status" value="1"/>
</dbReference>
<dbReference type="InterPro" id="IPR036388">
    <property type="entry name" value="WH-like_DNA-bd_sf"/>
</dbReference>
<dbReference type="InterPro" id="IPR027417">
    <property type="entry name" value="P-loop_NTPase"/>
</dbReference>
<evidence type="ECO:0000256" key="3">
    <source>
        <dbReference type="PROSITE-ProRule" id="PRU01091"/>
    </source>
</evidence>
<keyword evidence="2 3" id="KW-0238">DNA-binding</keyword>